<evidence type="ECO:0000313" key="1">
    <source>
        <dbReference type="EMBL" id="TEA38437.1"/>
    </source>
</evidence>
<accession>A0A484GRB5</accession>
<dbReference type="Proteomes" id="UP000295264">
    <property type="component" value="Unassembled WGS sequence"/>
</dbReference>
<dbReference type="AlphaFoldDB" id="A0A484GRB5"/>
<reference evidence="1 2" key="1">
    <citation type="journal article" date="2018" name="Genomics">
        <title>Molecular footprints of inshore aquatic adaptation in Indo-Pacific humpback dolphin (Sousa chinensis).</title>
        <authorList>
            <person name="Ming Y."/>
            <person name="Jian J."/>
            <person name="Yu F."/>
            <person name="Yu X."/>
            <person name="Wang J."/>
            <person name="Liu W."/>
        </authorList>
    </citation>
    <scope>NUCLEOTIDE SEQUENCE [LARGE SCALE GENOMIC DNA]</scope>
    <source>
        <strain evidence="1">MY-2018</strain>
        <tissue evidence="1">Skin</tissue>
    </source>
</reference>
<feature type="non-terminal residue" evidence="1">
    <location>
        <position position="1"/>
    </location>
</feature>
<comment type="caution">
    <text evidence="1">The sequence shown here is derived from an EMBL/GenBank/DDBJ whole genome shotgun (WGS) entry which is preliminary data.</text>
</comment>
<gene>
    <name evidence="1" type="ORF">DBR06_SOUSAS110322</name>
</gene>
<name>A0A484GRB5_SOUCH</name>
<evidence type="ECO:0000313" key="2">
    <source>
        <dbReference type="Proteomes" id="UP000295264"/>
    </source>
</evidence>
<proteinExistence type="predicted"/>
<evidence type="ECO:0008006" key="3">
    <source>
        <dbReference type="Google" id="ProtNLM"/>
    </source>
</evidence>
<dbReference type="EMBL" id="QWLN02004798">
    <property type="protein sequence ID" value="TEA38437.1"/>
    <property type="molecule type" value="Genomic_DNA"/>
</dbReference>
<dbReference type="InterPro" id="IPR059168">
    <property type="entry name" value="PATE2-like_ECD_3FTx"/>
</dbReference>
<dbReference type="CDD" id="cd23578">
    <property type="entry name" value="TFP_LU_ECD_PATE2"/>
    <property type="match status" value="1"/>
</dbReference>
<protein>
    <recommendedName>
        <fullName evidence="3">UPAR/Ly6 domain-containing protein</fullName>
    </recommendedName>
</protein>
<organism evidence="1 2">
    <name type="scientific">Sousa chinensis</name>
    <name type="common">Indo-pacific humpbacked dolphin</name>
    <name type="synonym">Steno chinensis</name>
    <dbReference type="NCBI Taxonomy" id="103600"/>
    <lineage>
        <taxon>Eukaryota</taxon>
        <taxon>Metazoa</taxon>
        <taxon>Chordata</taxon>
        <taxon>Craniata</taxon>
        <taxon>Vertebrata</taxon>
        <taxon>Euteleostomi</taxon>
        <taxon>Mammalia</taxon>
        <taxon>Eutheria</taxon>
        <taxon>Laurasiatheria</taxon>
        <taxon>Artiodactyla</taxon>
        <taxon>Whippomorpha</taxon>
        <taxon>Cetacea</taxon>
        <taxon>Odontoceti</taxon>
        <taxon>Delphinidae</taxon>
        <taxon>Sousa</taxon>
    </lineage>
</organism>
<sequence length="123" mass="14041">NSYVLMCLTHLGLSPFNPGLSFHVCFSAAPATLCKVCSIFKKDKCLQGEGNCTSEEGPGCRTSDIYFFNVRDAWRYNHTQLDCYDKCRAWKLIHGDFKVSSYCCKGQDFCNIYRGKSLHWKSQ</sequence>
<keyword evidence="2" id="KW-1185">Reference proteome</keyword>